<evidence type="ECO:0000256" key="1">
    <source>
        <dbReference type="SAM" id="Phobius"/>
    </source>
</evidence>
<reference evidence="2 3" key="1">
    <citation type="submission" date="2022-03" db="EMBL/GenBank/DDBJ databases">
        <authorList>
            <person name="Jo J.-H."/>
            <person name="Im W.-T."/>
        </authorList>
    </citation>
    <scope>NUCLEOTIDE SEQUENCE [LARGE SCALE GENOMIC DNA]</scope>
    <source>
        <strain evidence="2 3">MA9</strain>
    </source>
</reference>
<name>A0ABS9UDK6_9BACL</name>
<organism evidence="2 3">
    <name type="scientific">Solibacillus palustris</name>
    <dbReference type="NCBI Taxonomy" id="2908203"/>
    <lineage>
        <taxon>Bacteria</taxon>
        <taxon>Bacillati</taxon>
        <taxon>Bacillota</taxon>
        <taxon>Bacilli</taxon>
        <taxon>Bacillales</taxon>
        <taxon>Caryophanaceae</taxon>
        <taxon>Solibacillus</taxon>
    </lineage>
</organism>
<evidence type="ECO:0000313" key="3">
    <source>
        <dbReference type="Proteomes" id="UP001316087"/>
    </source>
</evidence>
<proteinExistence type="predicted"/>
<feature type="transmembrane region" description="Helical" evidence="1">
    <location>
        <begin position="60"/>
        <end position="84"/>
    </location>
</feature>
<gene>
    <name evidence="2" type="ORF">LZ480_10975</name>
</gene>
<protein>
    <submittedName>
        <fullName evidence="2">Uncharacterized protein</fullName>
    </submittedName>
</protein>
<sequence length="94" mass="11227">MDDMLNQHHEQAHNQMVQDEFNNQHQRFMDETDRQFMEQANPDDIDMYLESLKQNPISKLWLAIACVCLSIIFIISLFIVLLLFKQNLIVYLNL</sequence>
<keyword evidence="1" id="KW-0812">Transmembrane</keyword>
<keyword evidence="1" id="KW-0472">Membrane</keyword>
<keyword evidence="3" id="KW-1185">Reference proteome</keyword>
<keyword evidence="1" id="KW-1133">Transmembrane helix</keyword>
<dbReference type="EMBL" id="JAKZFC010000003">
    <property type="protein sequence ID" value="MCH7322414.1"/>
    <property type="molecule type" value="Genomic_DNA"/>
</dbReference>
<comment type="caution">
    <text evidence="2">The sequence shown here is derived from an EMBL/GenBank/DDBJ whole genome shotgun (WGS) entry which is preliminary data.</text>
</comment>
<dbReference type="Proteomes" id="UP001316087">
    <property type="component" value="Unassembled WGS sequence"/>
</dbReference>
<dbReference type="RefSeq" id="WP_241369471.1">
    <property type="nucleotide sequence ID" value="NZ_JAKZFC010000003.1"/>
</dbReference>
<evidence type="ECO:0000313" key="2">
    <source>
        <dbReference type="EMBL" id="MCH7322414.1"/>
    </source>
</evidence>
<accession>A0ABS9UDK6</accession>